<feature type="compositionally biased region" description="Gly residues" evidence="1">
    <location>
        <begin position="35"/>
        <end position="47"/>
    </location>
</feature>
<proteinExistence type="predicted"/>
<keyword evidence="4" id="KW-1185">Reference proteome</keyword>
<reference evidence="3" key="5">
    <citation type="submission" date="2015-06" db="UniProtKB">
        <authorList>
            <consortium name="EnsemblFungi"/>
        </authorList>
    </citation>
    <scope>IDENTIFICATION</scope>
    <source>
        <strain evidence="3">ATCC 64411</strain>
    </source>
</reference>
<protein>
    <submittedName>
        <fullName evidence="2 3">Uncharacterized protein</fullName>
    </submittedName>
</protein>
<evidence type="ECO:0000256" key="1">
    <source>
        <dbReference type="SAM" id="MobiDB-lite"/>
    </source>
</evidence>
<dbReference type="AlphaFoldDB" id="A0A0C4E4U2"/>
<reference evidence="2" key="2">
    <citation type="submission" date="2010-05" db="EMBL/GenBank/DDBJ databases">
        <title>The Genome Sequence of Magnaporthe poae strain ATCC 64411.</title>
        <authorList>
            <consortium name="The Broad Institute Genome Sequencing Platform"/>
            <consortium name="Broad Institute Genome Sequencing Center for Infectious Disease"/>
            <person name="Ma L.-J."/>
            <person name="Dead R."/>
            <person name="Young S."/>
            <person name="Zeng Q."/>
            <person name="Koehrsen M."/>
            <person name="Alvarado L."/>
            <person name="Berlin A."/>
            <person name="Chapman S.B."/>
            <person name="Chen Z."/>
            <person name="Freedman E."/>
            <person name="Gellesch M."/>
            <person name="Goldberg J."/>
            <person name="Griggs A."/>
            <person name="Gujja S."/>
            <person name="Heilman E.R."/>
            <person name="Heiman D."/>
            <person name="Hepburn T."/>
            <person name="Howarth C."/>
            <person name="Jen D."/>
            <person name="Larson L."/>
            <person name="Mehta T."/>
            <person name="Neiman D."/>
            <person name="Pearson M."/>
            <person name="Roberts A."/>
            <person name="Saif S."/>
            <person name="Shea T."/>
            <person name="Shenoy N."/>
            <person name="Sisk P."/>
            <person name="Stolte C."/>
            <person name="Sykes S."/>
            <person name="Walk T."/>
            <person name="White J."/>
            <person name="Yandava C."/>
            <person name="Haas B."/>
            <person name="Nusbaum C."/>
            <person name="Birren B."/>
        </authorList>
    </citation>
    <scope>NUCLEOTIDE SEQUENCE</scope>
    <source>
        <strain evidence="2">ATCC 64411</strain>
    </source>
</reference>
<reference evidence="4" key="1">
    <citation type="submission" date="2010-05" db="EMBL/GenBank/DDBJ databases">
        <title>The genome sequence of Magnaporthe poae strain ATCC 64411.</title>
        <authorList>
            <person name="Ma L.-J."/>
            <person name="Dead R."/>
            <person name="Young S."/>
            <person name="Zeng Q."/>
            <person name="Koehrsen M."/>
            <person name="Alvarado L."/>
            <person name="Berlin A."/>
            <person name="Chapman S.B."/>
            <person name="Chen Z."/>
            <person name="Freedman E."/>
            <person name="Gellesch M."/>
            <person name="Goldberg J."/>
            <person name="Griggs A."/>
            <person name="Gujja S."/>
            <person name="Heilman E.R."/>
            <person name="Heiman D."/>
            <person name="Hepburn T."/>
            <person name="Howarth C."/>
            <person name="Jen D."/>
            <person name="Larson L."/>
            <person name="Mehta T."/>
            <person name="Neiman D."/>
            <person name="Pearson M."/>
            <person name="Roberts A."/>
            <person name="Saif S."/>
            <person name="Shea T."/>
            <person name="Shenoy N."/>
            <person name="Sisk P."/>
            <person name="Stolte C."/>
            <person name="Sykes S."/>
            <person name="Walk T."/>
            <person name="White J."/>
            <person name="Yandava C."/>
            <person name="Haas B."/>
            <person name="Nusbaum C."/>
            <person name="Birren B."/>
        </authorList>
    </citation>
    <scope>NUCLEOTIDE SEQUENCE [LARGE SCALE GENOMIC DNA]</scope>
    <source>
        <strain evidence="4">ATCC 64411 / 73-15</strain>
    </source>
</reference>
<dbReference type="EnsemblFungi" id="MAPG_07493T0">
    <property type="protein sequence ID" value="MAPG_07493T0"/>
    <property type="gene ID" value="MAPG_07493"/>
</dbReference>
<gene>
    <name evidence="2" type="ORF">MAPG_07493</name>
</gene>
<reference evidence="3" key="4">
    <citation type="journal article" date="2015" name="G3 (Bethesda)">
        <title>Genome sequences of three phytopathogenic species of the Magnaporthaceae family of fungi.</title>
        <authorList>
            <person name="Okagaki L.H."/>
            <person name="Nunes C.C."/>
            <person name="Sailsbery J."/>
            <person name="Clay B."/>
            <person name="Brown D."/>
            <person name="John T."/>
            <person name="Oh Y."/>
            <person name="Young N."/>
            <person name="Fitzgerald M."/>
            <person name="Haas B.J."/>
            <person name="Zeng Q."/>
            <person name="Young S."/>
            <person name="Adiconis X."/>
            <person name="Fan L."/>
            <person name="Levin J.Z."/>
            <person name="Mitchell T.K."/>
            <person name="Okubara P.A."/>
            <person name="Farman M.L."/>
            <person name="Kohn L.M."/>
            <person name="Birren B."/>
            <person name="Ma L.-J."/>
            <person name="Dean R.A."/>
        </authorList>
    </citation>
    <scope>NUCLEOTIDE SEQUENCE</scope>
    <source>
        <strain evidence="3">ATCC 64411 / 73-15</strain>
    </source>
</reference>
<accession>A0A0C4E4U2</accession>
<name>A0A0C4E4U2_MAGP6</name>
<dbReference type="EMBL" id="GL876971">
    <property type="protein sequence ID" value="KLU88508.1"/>
    <property type="molecule type" value="Genomic_DNA"/>
</dbReference>
<dbReference type="eggNOG" id="ENOG502RNCM">
    <property type="taxonomic scope" value="Eukaryota"/>
</dbReference>
<feature type="region of interest" description="Disordered" evidence="1">
    <location>
        <begin position="31"/>
        <end position="76"/>
    </location>
</feature>
<evidence type="ECO:0000313" key="2">
    <source>
        <dbReference type="EMBL" id="KLU88508.1"/>
    </source>
</evidence>
<dbReference type="VEuPathDB" id="FungiDB:MAPG_07493"/>
<dbReference type="Proteomes" id="UP000011715">
    <property type="component" value="Unassembled WGS sequence"/>
</dbReference>
<evidence type="ECO:0000313" key="4">
    <source>
        <dbReference type="Proteomes" id="UP000011715"/>
    </source>
</evidence>
<organism evidence="3 4">
    <name type="scientific">Magnaporthiopsis poae (strain ATCC 64411 / 73-15)</name>
    <name type="common">Kentucky bluegrass fungus</name>
    <name type="synonym">Magnaporthe poae</name>
    <dbReference type="NCBI Taxonomy" id="644358"/>
    <lineage>
        <taxon>Eukaryota</taxon>
        <taxon>Fungi</taxon>
        <taxon>Dikarya</taxon>
        <taxon>Ascomycota</taxon>
        <taxon>Pezizomycotina</taxon>
        <taxon>Sordariomycetes</taxon>
        <taxon>Sordariomycetidae</taxon>
        <taxon>Magnaporthales</taxon>
        <taxon>Magnaporthaceae</taxon>
        <taxon>Magnaporthiopsis</taxon>
    </lineage>
</organism>
<sequence>MSGRQGCVPLLAPEGGEYEYAGYSYEYTGEYAAEGGSGGQGNSGGSGKDNKPKRSKSKKKKKEVKPPPGKGRSGYN</sequence>
<reference evidence="2" key="3">
    <citation type="submission" date="2011-03" db="EMBL/GenBank/DDBJ databases">
        <title>Annotation of Magnaporthe poae ATCC 64411.</title>
        <authorList>
            <person name="Ma L.-J."/>
            <person name="Dead R."/>
            <person name="Young S.K."/>
            <person name="Zeng Q."/>
            <person name="Gargeya S."/>
            <person name="Fitzgerald M."/>
            <person name="Haas B."/>
            <person name="Abouelleil A."/>
            <person name="Alvarado L."/>
            <person name="Arachchi H.M."/>
            <person name="Berlin A."/>
            <person name="Brown A."/>
            <person name="Chapman S.B."/>
            <person name="Chen Z."/>
            <person name="Dunbar C."/>
            <person name="Freedman E."/>
            <person name="Gearin G."/>
            <person name="Gellesch M."/>
            <person name="Goldberg J."/>
            <person name="Griggs A."/>
            <person name="Gujja S."/>
            <person name="Heiman D."/>
            <person name="Howarth C."/>
            <person name="Larson L."/>
            <person name="Lui A."/>
            <person name="MacDonald P.J.P."/>
            <person name="Mehta T."/>
            <person name="Montmayeur A."/>
            <person name="Murphy C."/>
            <person name="Neiman D."/>
            <person name="Pearson M."/>
            <person name="Priest M."/>
            <person name="Roberts A."/>
            <person name="Saif S."/>
            <person name="Shea T."/>
            <person name="Shenoy N."/>
            <person name="Sisk P."/>
            <person name="Stolte C."/>
            <person name="Sykes S."/>
            <person name="Yandava C."/>
            <person name="Wortman J."/>
            <person name="Nusbaum C."/>
            <person name="Birren B."/>
        </authorList>
    </citation>
    <scope>NUCLEOTIDE SEQUENCE</scope>
    <source>
        <strain evidence="2">ATCC 64411</strain>
    </source>
</reference>
<evidence type="ECO:0000313" key="3">
    <source>
        <dbReference type="EnsemblFungi" id="MAPG_07493T0"/>
    </source>
</evidence>
<dbReference type="EMBL" id="ADBL01001809">
    <property type="status" value="NOT_ANNOTATED_CDS"/>
    <property type="molecule type" value="Genomic_DNA"/>
</dbReference>
<feature type="compositionally biased region" description="Basic residues" evidence="1">
    <location>
        <begin position="51"/>
        <end position="63"/>
    </location>
</feature>